<proteinExistence type="predicted"/>
<gene>
    <name evidence="1" type="ORF">TanjilG_26907</name>
</gene>
<evidence type="ECO:0000313" key="2">
    <source>
        <dbReference type="Proteomes" id="UP000188354"/>
    </source>
</evidence>
<dbReference type="EMBL" id="CM007365">
    <property type="protein sequence ID" value="OIW11541.1"/>
    <property type="molecule type" value="Genomic_DNA"/>
</dbReference>
<dbReference type="AlphaFoldDB" id="A0A4P1RIS9"/>
<accession>A0A4P1RIS9</accession>
<protein>
    <submittedName>
        <fullName evidence="1">Uncharacterized protein</fullName>
    </submittedName>
</protein>
<reference evidence="1 2" key="1">
    <citation type="journal article" date="2017" name="Plant Biotechnol. J.">
        <title>A comprehensive draft genome sequence for lupin (Lupinus angustifolius), an emerging health food: insights into plant-microbe interactions and legume evolution.</title>
        <authorList>
            <person name="Hane J.K."/>
            <person name="Ming Y."/>
            <person name="Kamphuis L.G."/>
            <person name="Nelson M.N."/>
            <person name="Garg G."/>
            <person name="Atkins C.A."/>
            <person name="Bayer P.E."/>
            <person name="Bravo A."/>
            <person name="Bringans S."/>
            <person name="Cannon S."/>
            <person name="Edwards D."/>
            <person name="Foley R."/>
            <person name="Gao L.L."/>
            <person name="Harrison M.J."/>
            <person name="Huang W."/>
            <person name="Hurgobin B."/>
            <person name="Li S."/>
            <person name="Liu C.W."/>
            <person name="McGrath A."/>
            <person name="Morahan G."/>
            <person name="Murray J."/>
            <person name="Weller J."/>
            <person name="Jian J."/>
            <person name="Singh K.B."/>
        </authorList>
    </citation>
    <scope>NUCLEOTIDE SEQUENCE [LARGE SCALE GENOMIC DNA]</scope>
    <source>
        <strain evidence="2">cv. Tanjil</strain>
        <tissue evidence="1">Whole plant</tissue>
    </source>
</reference>
<dbReference type="Proteomes" id="UP000188354">
    <property type="component" value="Chromosome LG05"/>
</dbReference>
<name>A0A4P1RIS9_LUPAN</name>
<dbReference type="Gramene" id="OIW11541">
    <property type="protein sequence ID" value="OIW11541"/>
    <property type="gene ID" value="TanjilG_26907"/>
</dbReference>
<evidence type="ECO:0000313" key="1">
    <source>
        <dbReference type="EMBL" id="OIW11541.1"/>
    </source>
</evidence>
<keyword evidence="2" id="KW-1185">Reference proteome</keyword>
<sequence length="68" mass="7275">MVGEVISEDNASLWGDDNGRFVVTMQATVGERVVVEVSMGVVELVVVVKLMVVVIKAVKFDVVVIAAK</sequence>
<organism evidence="1 2">
    <name type="scientific">Lupinus angustifolius</name>
    <name type="common">Narrow-leaved blue lupine</name>
    <dbReference type="NCBI Taxonomy" id="3871"/>
    <lineage>
        <taxon>Eukaryota</taxon>
        <taxon>Viridiplantae</taxon>
        <taxon>Streptophyta</taxon>
        <taxon>Embryophyta</taxon>
        <taxon>Tracheophyta</taxon>
        <taxon>Spermatophyta</taxon>
        <taxon>Magnoliopsida</taxon>
        <taxon>eudicotyledons</taxon>
        <taxon>Gunneridae</taxon>
        <taxon>Pentapetalae</taxon>
        <taxon>rosids</taxon>
        <taxon>fabids</taxon>
        <taxon>Fabales</taxon>
        <taxon>Fabaceae</taxon>
        <taxon>Papilionoideae</taxon>
        <taxon>50 kb inversion clade</taxon>
        <taxon>genistoids sensu lato</taxon>
        <taxon>core genistoids</taxon>
        <taxon>Genisteae</taxon>
        <taxon>Lupinus</taxon>
    </lineage>
</organism>